<dbReference type="PANTHER" id="PTHR11380:SF16">
    <property type="entry name" value="TRANSCRIPTION INITIATION PROTEIN SPT3 HOMOLOG"/>
    <property type="match status" value="1"/>
</dbReference>
<dbReference type="Pfam" id="PF02269">
    <property type="entry name" value="TFIID-18kDa"/>
    <property type="match status" value="1"/>
</dbReference>
<dbReference type="GO" id="GO:0003712">
    <property type="term" value="F:transcription coregulator activity"/>
    <property type="evidence" value="ECO:0007669"/>
    <property type="project" value="TreeGrafter"/>
</dbReference>
<dbReference type="GO" id="GO:0005634">
    <property type="term" value="C:nucleus"/>
    <property type="evidence" value="ECO:0007669"/>
    <property type="project" value="UniProtKB-SubCell"/>
</dbReference>
<evidence type="ECO:0000256" key="6">
    <source>
        <dbReference type="ARBA" id="ARBA00061274"/>
    </source>
</evidence>
<evidence type="ECO:0000256" key="3">
    <source>
        <dbReference type="ARBA" id="ARBA00023159"/>
    </source>
</evidence>
<comment type="subcellular location">
    <subcellularLocation>
        <location evidence="1">Nucleus</location>
    </subcellularLocation>
</comment>
<dbReference type="InterPro" id="IPR003195">
    <property type="entry name" value="TFIID_TAF13"/>
</dbReference>
<accession>A0AAN7W1N3</accession>
<reference evidence="9" key="1">
    <citation type="submission" date="2023-07" db="EMBL/GenBank/DDBJ databases">
        <title>A draft genome of Kazachstania heterogenica Y-27499.</title>
        <authorList>
            <person name="Donic C."/>
            <person name="Kralova J.S."/>
            <person name="Fidel L."/>
            <person name="Ben-Dor S."/>
            <person name="Jung S."/>
        </authorList>
    </citation>
    <scope>NUCLEOTIDE SEQUENCE [LARGE SCALE GENOMIC DNA]</scope>
    <source>
        <strain evidence="9">Y27499</strain>
    </source>
</reference>
<evidence type="ECO:0000256" key="7">
    <source>
        <dbReference type="SAM" id="MobiDB-lite"/>
    </source>
</evidence>
<feature type="compositionally biased region" description="Basic and acidic residues" evidence="7">
    <location>
        <begin position="116"/>
        <end position="133"/>
    </location>
</feature>
<evidence type="ECO:0000313" key="9">
    <source>
        <dbReference type="Proteomes" id="UP001306508"/>
    </source>
</evidence>
<dbReference type="EMBL" id="JAWIZZ010000047">
    <property type="protein sequence ID" value="KAK5779226.1"/>
    <property type="molecule type" value="Genomic_DNA"/>
</dbReference>
<organism evidence="8 9">
    <name type="scientific">Arxiozyma heterogenica</name>
    <dbReference type="NCBI Taxonomy" id="278026"/>
    <lineage>
        <taxon>Eukaryota</taxon>
        <taxon>Fungi</taxon>
        <taxon>Dikarya</taxon>
        <taxon>Ascomycota</taxon>
        <taxon>Saccharomycotina</taxon>
        <taxon>Saccharomycetes</taxon>
        <taxon>Saccharomycetales</taxon>
        <taxon>Saccharomycetaceae</taxon>
        <taxon>Arxiozyma</taxon>
    </lineage>
</organism>
<feature type="region of interest" description="Disordered" evidence="7">
    <location>
        <begin position="97"/>
        <end position="133"/>
    </location>
</feature>
<comment type="caution">
    <text evidence="8">The sequence shown here is derived from an EMBL/GenBank/DDBJ whole genome shotgun (WGS) entry which is preliminary data.</text>
</comment>
<evidence type="ECO:0000256" key="2">
    <source>
        <dbReference type="ARBA" id="ARBA00023015"/>
    </source>
</evidence>
<dbReference type="AlphaFoldDB" id="A0AAN7W1N3"/>
<name>A0AAN7W1N3_9SACH</name>
<dbReference type="GO" id="GO:0000124">
    <property type="term" value="C:SAGA complex"/>
    <property type="evidence" value="ECO:0007669"/>
    <property type="project" value="TreeGrafter"/>
</dbReference>
<sequence>MSGTQDKYRYRIEIQQMMFVSGEITDPPVETTSLIEDIVRGQVIEILLQAAKTSHARGTRSILPEDIIFLIRHDKAKVNRLRTYLSWKDLRKNAKDQDATASLNAGGSGPGDDDGKDNRDGKDKDGKDGKDNMMKVKKSAIKLPWELQFMFNEQPLENNEDSNDLDEDEREANITTLKRLKIADDRTKHMTKEEYVHWSDCRQASFTFRKARRFKDWSGITHLIEGKPNDDVIDILGFLTFEIVCSITETALRIKKNEQLQLQRKANNQSFEITHSSNSASNPTNLQFQTTTLSHNCGNKRKKRLFDGPDDALEPLKPKHIEEAWRVLQSIDMKHRAVTNFKGGRLYSRPIIL</sequence>
<evidence type="ECO:0000256" key="4">
    <source>
        <dbReference type="ARBA" id="ARBA00023163"/>
    </source>
</evidence>
<protein>
    <submittedName>
        <fullName evidence="8">Uncharacterized protein</fullName>
    </submittedName>
</protein>
<gene>
    <name evidence="8" type="ORF">RI543_003114</name>
</gene>
<keyword evidence="5" id="KW-0539">Nucleus</keyword>
<dbReference type="SUPFAM" id="SSF47113">
    <property type="entry name" value="Histone-fold"/>
    <property type="match status" value="1"/>
</dbReference>
<keyword evidence="9" id="KW-1185">Reference proteome</keyword>
<dbReference type="FunFam" id="1.10.20.10:FF:000023">
    <property type="entry name" value="transcription initiation protein SPT3 homolog"/>
    <property type="match status" value="1"/>
</dbReference>
<dbReference type="CDD" id="cd22926">
    <property type="entry name" value="HFD_SPT3"/>
    <property type="match status" value="1"/>
</dbReference>
<evidence type="ECO:0000256" key="1">
    <source>
        <dbReference type="ARBA" id="ARBA00004123"/>
    </source>
</evidence>
<dbReference type="GO" id="GO:0006366">
    <property type="term" value="P:transcription by RNA polymerase II"/>
    <property type="evidence" value="ECO:0007669"/>
    <property type="project" value="InterPro"/>
</dbReference>
<keyword evidence="3" id="KW-0010">Activator</keyword>
<keyword evidence="4" id="KW-0804">Transcription</keyword>
<proteinExistence type="inferred from homology"/>
<keyword evidence="2" id="KW-0805">Transcription regulation</keyword>
<dbReference type="PANTHER" id="PTHR11380">
    <property type="entry name" value="TRANSCRIPTION INITIATION FACTOR TFIID/SUPT3-RELATED"/>
    <property type="match status" value="1"/>
</dbReference>
<evidence type="ECO:0000256" key="5">
    <source>
        <dbReference type="ARBA" id="ARBA00023242"/>
    </source>
</evidence>
<evidence type="ECO:0000313" key="8">
    <source>
        <dbReference type="EMBL" id="KAK5779226.1"/>
    </source>
</evidence>
<dbReference type="Proteomes" id="UP001306508">
    <property type="component" value="Unassembled WGS sequence"/>
</dbReference>
<dbReference type="Gene3D" id="1.10.20.10">
    <property type="entry name" value="Histone, subunit A"/>
    <property type="match status" value="1"/>
</dbReference>
<comment type="similarity">
    <text evidence="6">Belongs to the SPT3 family.</text>
</comment>
<dbReference type="GO" id="GO:0006357">
    <property type="term" value="P:regulation of transcription by RNA polymerase II"/>
    <property type="evidence" value="ECO:0007669"/>
    <property type="project" value="UniProtKB-ARBA"/>
</dbReference>
<dbReference type="GO" id="GO:0046982">
    <property type="term" value="F:protein heterodimerization activity"/>
    <property type="evidence" value="ECO:0007669"/>
    <property type="project" value="InterPro"/>
</dbReference>
<dbReference type="InterPro" id="IPR009072">
    <property type="entry name" value="Histone-fold"/>
</dbReference>